<dbReference type="GO" id="GO:0022857">
    <property type="term" value="F:transmembrane transporter activity"/>
    <property type="evidence" value="ECO:0007669"/>
    <property type="project" value="InterPro"/>
</dbReference>
<dbReference type="InterPro" id="IPR050171">
    <property type="entry name" value="MFS_Transporters"/>
</dbReference>
<evidence type="ECO:0000313" key="10">
    <source>
        <dbReference type="EMBL" id="CAD8813242.1"/>
    </source>
</evidence>
<keyword evidence="5 8" id="KW-1133">Transmembrane helix</keyword>
<evidence type="ECO:0000256" key="1">
    <source>
        <dbReference type="ARBA" id="ARBA00004651"/>
    </source>
</evidence>
<feature type="transmembrane region" description="Helical" evidence="8">
    <location>
        <begin position="12"/>
        <end position="30"/>
    </location>
</feature>
<comment type="subcellular location">
    <subcellularLocation>
        <location evidence="1">Cell membrane</location>
        <topology evidence="1">Multi-pass membrane protein</topology>
    </subcellularLocation>
</comment>
<keyword evidence="2" id="KW-0813">Transport</keyword>
<feature type="compositionally biased region" description="Low complexity" evidence="7">
    <location>
        <begin position="370"/>
        <end position="381"/>
    </location>
</feature>
<dbReference type="EMBL" id="HBFO01006243">
    <property type="protein sequence ID" value="CAD8813242.1"/>
    <property type="molecule type" value="Transcribed_RNA"/>
</dbReference>
<evidence type="ECO:0000256" key="4">
    <source>
        <dbReference type="ARBA" id="ARBA00022692"/>
    </source>
</evidence>
<proteinExistence type="predicted"/>
<reference evidence="10" key="1">
    <citation type="submission" date="2021-01" db="EMBL/GenBank/DDBJ databases">
        <authorList>
            <person name="Corre E."/>
            <person name="Pelletier E."/>
            <person name="Niang G."/>
            <person name="Scheremetjew M."/>
            <person name="Finn R."/>
            <person name="Kale V."/>
            <person name="Holt S."/>
            <person name="Cochrane G."/>
            <person name="Meng A."/>
            <person name="Brown T."/>
            <person name="Cohen L."/>
        </authorList>
    </citation>
    <scope>NUCLEOTIDE SEQUENCE</scope>
    <source>
        <strain evidence="10">Clade-D-RCC1621</strain>
    </source>
</reference>
<dbReference type="Pfam" id="PF07690">
    <property type="entry name" value="MFS_1"/>
    <property type="match status" value="2"/>
</dbReference>
<dbReference type="PROSITE" id="PS50850">
    <property type="entry name" value="MFS"/>
    <property type="match status" value="1"/>
</dbReference>
<dbReference type="Gene3D" id="1.20.1720.10">
    <property type="entry name" value="Multidrug resistance protein D"/>
    <property type="match status" value="1"/>
</dbReference>
<feature type="domain" description="Major facilitator superfamily (MFS) profile" evidence="9">
    <location>
        <begin position="1"/>
        <end position="365"/>
    </location>
</feature>
<dbReference type="SUPFAM" id="SSF103473">
    <property type="entry name" value="MFS general substrate transporter"/>
    <property type="match status" value="1"/>
</dbReference>
<evidence type="ECO:0000256" key="6">
    <source>
        <dbReference type="ARBA" id="ARBA00023136"/>
    </source>
</evidence>
<evidence type="ECO:0000256" key="3">
    <source>
        <dbReference type="ARBA" id="ARBA00022475"/>
    </source>
</evidence>
<evidence type="ECO:0000256" key="5">
    <source>
        <dbReference type="ARBA" id="ARBA00022989"/>
    </source>
</evidence>
<keyword evidence="3" id="KW-1003">Cell membrane</keyword>
<keyword evidence="6 8" id="KW-0472">Membrane</keyword>
<organism evidence="10">
    <name type="scientific">Ostreococcus mediterraneus</name>
    <dbReference type="NCBI Taxonomy" id="1486918"/>
    <lineage>
        <taxon>Eukaryota</taxon>
        <taxon>Viridiplantae</taxon>
        <taxon>Chlorophyta</taxon>
        <taxon>Mamiellophyceae</taxon>
        <taxon>Mamiellales</taxon>
        <taxon>Bathycoccaceae</taxon>
        <taxon>Ostreococcus</taxon>
    </lineage>
</organism>
<feature type="transmembrane region" description="Helical" evidence="8">
    <location>
        <begin position="222"/>
        <end position="245"/>
    </location>
</feature>
<feature type="transmembrane region" description="Helical" evidence="8">
    <location>
        <begin position="312"/>
        <end position="333"/>
    </location>
</feature>
<evidence type="ECO:0000259" key="9">
    <source>
        <dbReference type="PROSITE" id="PS50850"/>
    </source>
</evidence>
<dbReference type="PANTHER" id="PTHR23517">
    <property type="entry name" value="RESISTANCE PROTEIN MDTM, PUTATIVE-RELATED-RELATED"/>
    <property type="match status" value="1"/>
</dbReference>
<feature type="transmembrane region" description="Helical" evidence="8">
    <location>
        <begin position="275"/>
        <end position="300"/>
    </location>
</feature>
<feature type="region of interest" description="Disordered" evidence="7">
    <location>
        <begin position="370"/>
        <end position="389"/>
    </location>
</feature>
<dbReference type="Gene3D" id="1.20.1250.20">
    <property type="entry name" value="MFS general substrate transporter like domains"/>
    <property type="match status" value="1"/>
</dbReference>
<keyword evidence="4 8" id="KW-0812">Transmembrane</keyword>
<dbReference type="GO" id="GO:0005886">
    <property type="term" value="C:plasma membrane"/>
    <property type="evidence" value="ECO:0007669"/>
    <property type="project" value="UniProtKB-SubCell"/>
</dbReference>
<dbReference type="AlphaFoldDB" id="A0A7S1EMG0"/>
<feature type="transmembrane region" description="Helical" evidence="8">
    <location>
        <begin position="252"/>
        <end position="269"/>
    </location>
</feature>
<evidence type="ECO:0000256" key="7">
    <source>
        <dbReference type="SAM" id="MobiDB-lite"/>
    </source>
</evidence>
<sequence>MFADTYGRRPLMIAGPAVTTIGMLWSYTSGGLGELLAARAVAGIGSSMFMSGATAMLADLSTHGNRARILGANQAAVLAGAAAGPALGGAIAGAEGMSIRSPFLAVAGLSSLAMTHSYFKVSETRPMATAVDDTVKPSKHWYCDGHPIENPSEVLEGEGVVKPVVVADASTAQDAAMGRLVKSVDFWSVCGLNAALFFSGAGGRGTLLPILAYQSFGFTPDALGALFSAMAVTSLLGLGPAAAITDAVGRKAVIAPCVIMSAASVALIGTTTDPFAFTAASILWAAAGSLMGTAPAAYAADISPKNIRGSALGIYRTCGDVGLLFGPLALGALADSAGIPAALGANAALLTLAGGVFHFTAREIKRDGGAKSASALGSSQSHKSHQRTA</sequence>
<name>A0A7S1EMG0_9CHLO</name>
<accession>A0A7S1EMG0</accession>
<dbReference type="PANTHER" id="PTHR23517:SF2">
    <property type="entry name" value="MULTIDRUG RESISTANCE PROTEIN MDTH"/>
    <property type="match status" value="1"/>
</dbReference>
<feature type="transmembrane region" description="Helical" evidence="8">
    <location>
        <begin position="339"/>
        <end position="361"/>
    </location>
</feature>
<protein>
    <recommendedName>
        <fullName evidence="9">Major facilitator superfamily (MFS) profile domain-containing protein</fullName>
    </recommendedName>
</protein>
<feature type="transmembrane region" description="Helical" evidence="8">
    <location>
        <begin position="184"/>
        <end position="202"/>
    </location>
</feature>
<feature type="transmembrane region" description="Helical" evidence="8">
    <location>
        <begin position="70"/>
        <end position="93"/>
    </location>
</feature>
<dbReference type="InterPro" id="IPR036259">
    <property type="entry name" value="MFS_trans_sf"/>
</dbReference>
<gene>
    <name evidence="10" type="ORF">OMED0930_LOCUS4337</name>
</gene>
<feature type="transmembrane region" description="Helical" evidence="8">
    <location>
        <begin position="36"/>
        <end position="58"/>
    </location>
</feature>
<dbReference type="InterPro" id="IPR011701">
    <property type="entry name" value="MFS"/>
</dbReference>
<evidence type="ECO:0000256" key="8">
    <source>
        <dbReference type="SAM" id="Phobius"/>
    </source>
</evidence>
<dbReference type="InterPro" id="IPR020846">
    <property type="entry name" value="MFS_dom"/>
</dbReference>
<evidence type="ECO:0000256" key="2">
    <source>
        <dbReference type="ARBA" id="ARBA00022448"/>
    </source>
</evidence>